<protein>
    <submittedName>
        <fullName evidence="12">Uncharacterized protein</fullName>
    </submittedName>
</protein>
<dbReference type="PANTHER" id="PTHR24394:SF29">
    <property type="entry name" value="MYONEURIN"/>
    <property type="match status" value="1"/>
</dbReference>
<keyword evidence="6" id="KW-0539">Nucleus</keyword>
<keyword evidence="2 8" id="KW-0479">Metal-binding</keyword>
<feature type="binding site" evidence="8">
    <location>
        <position position="56"/>
    </location>
    <ligand>
        <name>Zn(2+)</name>
        <dbReference type="ChEBI" id="CHEBI:29105"/>
    </ligand>
</feature>
<dbReference type="InterPro" id="IPR012934">
    <property type="entry name" value="Znf_AD"/>
</dbReference>
<evidence type="ECO:0000256" key="3">
    <source>
        <dbReference type="ARBA" id="ARBA00022737"/>
    </source>
</evidence>
<dbReference type="SUPFAM" id="SSF57716">
    <property type="entry name" value="Glucocorticoid receptor-like (DNA-binding domain)"/>
    <property type="match status" value="1"/>
</dbReference>
<gene>
    <name evidence="12" type="ORF">HW555_007765</name>
</gene>
<feature type="binding site" evidence="8">
    <location>
        <position position="9"/>
    </location>
    <ligand>
        <name>Zn(2+)</name>
        <dbReference type="ChEBI" id="CHEBI:29105"/>
    </ligand>
</feature>
<keyword evidence="5 8" id="KW-0862">Zinc</keyword>
<dbReference type="SUPFAM" id="SSF57667">
    <property type="entry name" value="beta-beta-alpha zinc fingers"/>
    <property type="match status" value="4"/>
</dbReference>
<feature type="region of interest" description="Disordered" evidence="9">
    <location>
        <begin position="123"/>
        <end position="147"/>
    </location>
</feature>
<dbReference type="SMART" id="SM00355">
    <property type="entry name" value="ZnF_C2H2"/>
    <property type="match status" value="9"/>
</dbReference>
<comment type="subcellular location">
    <subcellularLocation>
        <location evidence="1">Nucleus</location>
    </subcellularLocation>
</comment>
<dbReference type="PROSITE" id="PS50157">
    <property type="entry name" value="ZINC_FINGER_C2H2_2"/>
    <property type="match status" value="7"/>
</dbReference>
<keyword evidence="3" id="KW-0677">Repeat</keyword>
<dbReference type="GO" id="GO:0032502">
    <property type="term" value="P:developmental process"/>
    <property type="evidence" value="ECO:0007669"/>
    <property type="project" value="UniProtKB-ARBA"/>
</dbReference>
<organism evidence="12 13">
    <name type="scientific">Spodoptera exigua</name>
    <name type="common">Beet armyworm</name>
    <name type="synonym">Noctua fulgens</name>
    <dbReference type="NCBI Taxonomy" id="7107"/>
    <lineage>
        <taxon>Eukaryota</taxon>
        <taxon>Metazoa</taxon>
        <taxon>Ecdysozoa</taxon>
        <taxon>Arthropoda</taxon>
        <taxon>Hexapoda</taxon>
        <taxon>Insecta</taxon>
        <taxon>Pterygota</taxon>
        <taxon>Neoptera</taxon>
        <taxon>Endopterygota</taxon>
        <taxon>Lepidoptera</taxon>
        <taxon>Glossata</taxon>
        <taxon>Ditrysia</taxon>
        <taxon>Noctuoidea</taxon>
        <taxon>Noctuidae</taxon>
        <taxon>Amphipyrinae</taxon>
        <taxon>Spodoptera</taxon>
    </lineage>
</organism>
<dbReference type="PANTHER" id="PTHR24394">
    <property type="entry name" value="ZINC FINGER PROTEIN"/>
    <property type="match status" value="1"/>
</dbReference>
<dbReference type="Proteomes" id="UP000648187">
    <property type="component" value="Unassembled WGS sequence"/>
</dbReference>
<feature type="domain" description="C2H2-type" evidence="10">
    <location>
        <begin position="231"/>
        <end position="259"/>
    </location>
</feature>
<evidence type="ECO:0000256" key="4">
    <source>
        <dbReference type="ARBA" id="ARBA00022771"/>
    </source>
</evidence>
<evidence type="ECO:0000256" key="1">
    <source>
        <dbReference type="ARBA" id="ARBA00004123"/>
    </source>
</evidence>
<evidence type="ECO:0000259" key="10">
    <source>
        <dbReference type="PROSITE" id="PS50157"/>
    </source>
</evidence>
<evidence type="ECO:0000256" key="9">
    <source>
        <dbReference type="SAM" id="MobiDB-lite"/>
    </source>
</evidence>
<feature type="domain" description="C2H2-type" evidence="10">
    <location>
        <begin position="410"/>
        <end position="437"/>
    </location>
</feature>
<keyword evidence="4 7" id="KW-0863">Zinc-finger</keyword>
<dbReference type="Gene3D" id="3.30.160.60">
    <property type="entry name" value="Classic Zinc Finger"/>
    <property type="match status" value="6"/>
</dbReference>
<accession>A0A835L3C7</accession>
<dbReference type="FunFam" id="3.30.160.60:FF:000202">
    <property type="entry name" value="Zinc finger protein 574"/>
    <property type="match status" value="1"/>
</dbReference>
<feature type="domain" description="C2H2-type" evidence="10">
    <location>
        <begin position="438"/>
        <end position="466"/>
    </location>
</feature>
<evidence type="ECO:0000313" key="12">
    <source>
        <dbReference type="EMBL" id="KAF9414287.1"/>
    </source>
</evidence>
<feature type="binding site" evidence="8">
    <location>
        <position position="12"/>
    </location>
    <ligand>
        <name>Zn(2+)</name>
        <dbReference type="ChEBI" id="CHEBI:29105"/>
    </ligand>
</feature>
<dbReference type="SMART" id="SM00868">
    <property type="entry name" value="zf-AD"/>
    <property type="match status" value="2"/>
</dbReference>
<evidence type="ECO:0000256" key="2">
    <source>
        <dbReference type="ARBA" id="ARBA00022723"/>
    </source>
</evidence>
<dbReference type="GO" id="GO:0005634">
    <property type="term" value="C:nucleus"/>
    <property type="evidence" value="ECO:0007669"/>
    <property type="project" value="UniProtKB-SubCell"/>
</dbReference>
<dbReference type="InterPro" id="IPR013087">
    <property type="entry name" value="Znf_C2H2_type"/>
</dbReference>
<feature type="domain" description="C2H2-type" evidence="10">
    <location>
        <begin position="354"/>
        <end position="381"/>
    </location>
</feature>
<feature type="domain" description="C2H2-type" evidence="10">
    <location>
        <begin position="326"/>
        <end position="353"/>
    </location>
</feature>
<feature type="domain" description="C2H2-type" evidence="10">
    <location>
        <begin position="297"/>
        <end position="324"/>
    </location>
</feature>
<feature type="domain" description="C2H2-type" evidence="10">
    <location>
        <begin position="382"/>
        <end position="409"/>
    </location>
</feature>
<dbReference type="GO" id="GO:0008270">
    <property type="term" value="F:zinc ion binding"/>
    <property type="evidence" value="ECO:0007669"/>
    <property type="project" value="UniProtKB-UniRule"/>
</dbReference>
<dbReference type="Pfam" id="PF00096">
    <property type="entry name" value="zf-C2H2"/>
    <property type="match status" value="3"/>
</dbReference>
<feature type="binding site" evidence="8">
    <location>
        <position position="59"/>
    </location>
    <ligand>
        <name>Zn(2+)</name>
        <dbReference type="ChEBI" id="CHEBI:29105"/>
    </ligand>
</feature>
<keyword evidence="13" id="KW-1185">Reference proteome</keyword>
<dbReference type="InterPro" id="IPR036236">
    <property type="entry name" value="Znf_C2H2_sf"/>
</dbReference>
<dbReference type="AlphaFoldDB" id="A0A835L3C7"/>
<name>A0A835L3C7_SPOEX</name>
<comment type="caution">
    <text evidence="12">The sequence shown here is derived from an EMBL/GenBank/DDBJ whole genome shotgun (WGS) entry which is preliminary data.</text>
</comment>
<sequence length="494" mass="57992">MDITKDEFCRLCADLKLSSELINISIDMEKRENINKMLKRFNITLNLDKNLPNTICLTCTNSLEQAYDFVRSVDLAQKAFDDYVSSDVEKDDGSVHLERQVSAEDTEKIETYTVEDSDISEETIEEDIDKKTTEDQPMKDTSETETVNSKRGRKKLLKMLISSKSIDSWNTYKWLCAYCDSYYFSLSHLRVHSMQYHNICNPFRCFDCRARGSQIDKFVTHVCKHHPNLALLCHICSSAFNTTEELEKHKLKVHNSSKFTHICGATFVTRKELENHINNFYQNVAIRMAPYNDNETFICVICKKILKSRVLLDRHLILHTDRKRTSMCKVCKKRFYTTRELNRHVVIHSDKRPFMCEICGFSFKIKQALQKHVMRHFQIKQFVCDKCGKSFRSKKQLIAHSKVHDDTRPFICVHCNKSFRFRHLILQHIRVHIGEKPYSCDLCPQKFINWSNYNTHSKDVHGVDRCKEKAASNNVTVDLDEKLIKWKNDILELK</sequence>
<dbReference type="PROSITE" id="PS51915">
    <property type="entry name" value="ZAD"/>
    <property type="match status" value="1"/>
</dbReference>
<evidence type="ECO:0000313" key="13">
    <source>
        <dbReference type="Proteomes" id="UP000648187"/>
    </source>
</evidence>
<evidence type="ECO:0000256" key="6">
    <source>
        <dbReference type="ARBA" id="ARBA00023242"/>
    </source>
</evidence>
<proteinExistence type="predicted"/>
<dbReference type="FunFam" id="3.30.160.60:FF:000145">
    <property type="entry name" value="Zinc finger protein 574"/>
    <property type="match status" value="1"/>
</dbReference>
<dbReference type="GO" id="GO:0000981">
    <property type="term" value="F:DNA-binding transcription factor activity, RNA polymerase II-specific"/>
    <property type="evidence" value="ECO:0007669"/>
    <property type="project" value="TreeGrafter"/>
</dbReference>
<evidence type="ECO:0000256" key="8">
    <source>
        <dbReference type="PROSITE-ProRule" id="PRU01263"/>
    </source>
</evidence>
<feature type="compositionally biased region" description="Basic and acidic residues" evidence="9">
    <location>
        <begin position="128"/>
        <end position="142"/>
    </location>
</feature>
<dbReference type="EMBL" id="JACKWZ010000137">
    <property type="protein sequence ID" value="KAF9414287.1"/>
    <property type="molecule type" value="Genomic_DNA"/>
</dbReference>
<evidence type="ECO:0000256" key="5">
    <source>
        <dbReference type="ARBA" id="ARBA00022833"/>
    </source>
</evidence>
<dbReference type="PROSITE" id="PS00028">
    <property type="entry name" value="ZINC_FINGER_C2H2_1"/>
    <property type="match status" value="8"/>
</dbReference>
<dbReference type="Gene3D" id="3.40.1800.20">
    <property type="match status" value="1"/>
</dbReference>
<dbReference type="Pfam" id="PF07776">
    <property type="entry name" value="zf-AD"/>
    <property type="match status" value="1"/>
</dbReference>
<reference evidence="12" key="1">
    <citation type="submission" date="2020-08" db="EMBL/GenBank/DDBJ databases">
        <title>Spodoptera exigua strain:BAW_Kor-Di-RS1 Genome sequencing and assembly.</title>
        <authorList>
            <person name="Kim J."/>
            <person name="Nam H.Y."/>
            <person name="Kwon M."/>
            <person name="Choi J.H."/>
            <person name="Cho S.R."/>
            <person name="Kim G.-H."/>
        </authorList>
    </citation>
    <scope>NUCLEOTIDE SEQUENCE</scope>
    <source>
        <strain evidence="12">BAW_Kor-Di-RS1</strain>
        <tissue evidence="12">Whole-body</tissue>
    </source>
</reference>
<evidence type="ECO:0000256" key="7">
    <source>
        <dbReference type="PROSITE-ProRule" id="PRU00042"/>
    </source>
</evidence>
<feature type="domain" description="ZAD" evidence="11">
    <location>
        <begin position="7"/>
        <end position="83"/>
    </location>
</feature>
<evidence type="ECO:0000259" key="11">
    <source>
        <dbReference type="PROSITE" id="PS51915"/>
    </source>
</evidence>